<dbReference type="EMBL" id="NFEN01000222">
    <property type="protein sequence ID" value="OUA14790.1"/>
    <property type="molecule type" value="Genomic_DNA"/>
</dbReference>
<comment type="caution">
    <text evidence="1">The sequence shown here is derived from an EMBL/GenBank/DDBJ whole genome shotgun (WGS) entry which is preliminary data.</text>
</comment>
<evidence type="ECO:0000313" key="1">
    <source>
        <dbReference type="EMBL" id="OUA14790.1"/>
    </source>
</evidence>
<gene>
    <name evidence="1" type="ORF">BK775_33365</name>
</gene>
<organism evidence="1 2">
    <name type="scientific">Bacillus thuringiensis</name>
    <dbReference type="NCBI Taxonomy" id="1428"/>
    <lineage>
        <taxon>Bacteria</taxon>
        <taxon>Bacillati</taxon>
        <taxon>Bacillota</taxon>
        <taxon>Bacilli</taxon>
        <taxon>Bacillales</taxon>
        <taxon>Bacillaceae</taxon>
        <taxon>Bacillus</taxon>
        <taxon>Bacillus cereus group</taxon>
    </lineage>
</organism>
<sequence length="132" mass="15841">MNIEQEISKLKYHKELMLTMLLHENPDKFSFYHQIINHDLEKKDEIAILNIISLFNKRLSNENTFDFEKEFFDSISLQVIYDCNVKPTIEEYEGYLKAINIPINPKYLLMAINKQKESDNVCEFLLEKYKEK</sequence>
<dbReference type="Pfam" id="PF08963">
    <property type="entry name" value="DUF1878"/>
    <property type="match status" value="1"/>
</dbReference>
<dbReference type="InterPro" id="IPR035945">
    <property type="entry name" value="YhaI-like_sf"/>
</dbReference>
<dbReference type="AlphaFoldDB" id="A0A9X6KJB4"/>
<name>A0A9X6KJB4_BACTU</name>
<dbReference type="InterPro" id="IPR015058">
    <property type="entry name" value="DUF1878"/>
</dbReference>
<protein>
    <submittedName>
        <fullName evidence="1">DUF1878 domain-containing protein</fullName>
    </submittedName>
</protein>
<accession>A0A9X6KJB4</accession>
<evidence type="ECO:0000313" key="2">
    <source>
        <dbReference type="Proteomes" id="UP000195077"/>
    </source>
</evidence>
<reference evidence="1 2" key="1">
    <citation type="submission" date="2016-10" db="EMBL/GenBank/DDBJ databases">
        <title>Comparative genomics of Bacillus thuringiensis reveals a path to pathogens against multiple invertebrate hosts.</title>
        <authorList>
            <person name="Zheng J."/>
            <person name="Gao Q."/>
            <person name="Liu H."/>
            <person name="Peng D."/>
            <person name="Ruan L."/>
            <person name="Sun M."/>
        </authorList>
    </citation>
    <scope>NUCLEOTIDE SEQUENCE [LARGE SCALE GENOMIC DNA]</scope>
    <source>
        <strain evidence="1">I13</strain>
    </source>
</reference>
<proteinExistence type="predicted"/>
<dbReference type="SUPFAM" id="SSF109915">
    <property type="entry name" value="Hypothetical protein YhaI"/>
    <property type="match status" value="1"/>
</dbReference>
<dbReference type="Proteomes" id="UP000195077">
    <property type="component" value="Unassembled WGS sequence"/>
</dbReference>
<dbReference type="Gene3D" id="1.10.3750.10">
    <property type="entry name" value="YhaI-like"/>
    <property type="match status" value="1"/>
</dbReference>
<dbReference type="RefSeq" id="WP_021728521.1">
    <property type="nucleotide sequence ID" value="NZ_CP072705.1"/>
</dbReference>